<feature type="non-terminal residue" evidence="1">
    <location>
        <position position="32"/>
    </location>
</feature>
<comment type="caution">
    <text evidence="1">The sequence shown here is derived from an EMBL/GenBank/DDBJ whole genome shotgun (WGS) entry which is preliminary data.</text>
</comment>
<dbReference type="EMBL" id="LAZR01018376">
    <property type="protein sequence ID" value="KKL96648.1"/>
    <property type="molecule type" value="Genomic_DNA"/>
</dbReference>
<reference evidence="1" key="1">
    <citation type="journal article" date="2015" name="Nature">
        <title>Complex archaea that bridge the gap between prokaryotes and eukaryotes.</title>
        <authorList>
            <person name="Spang A."/>
            <person name="Saw J.H."/>
            <person name="Jorgensen S.L."/>
            <person name="Zaremba-Niedzwiedzka K."/>
            <person name="Martijn J."/>
            <person name="Lind A.E."/>
            <person name="van Eijk R."/>
            <person name="Schleper C."/>
            <person name="Guy L."/>
            <person name="Ettema T.J."/>
        </authorList>
    </citation>
    <scope>NUCLEOTIDE SEQUENCE</scope>
</reference>
<sequence length="32" mass="3497">MIIGKNIETKGDVNIDLQKLISTRLLIQANSG</sequence>
<name>A0A0F9GCX9_9ZZZZ</name>
<gene>
    <name evidence="1" type="ORF">LCGC14_1842460</name>
</gene>
<organism evidence="1">
    <name type="scientific">marine sediment metagenome</name>
    <dbReference type="NCBI Taxonomy" id="412755"/>
    <lineage>
        <taxon>unclassified sequences</taxon>
        <taxon>metagenomes</taxon>
        <taxon>ecological metagenomes</taxon>
    </lineage>
</organism>
<dbReference type="AlphaFoldDB" id="A0A0F9GCX9"/>
<accession>A0A0F9GCX9</accession>
<evidence type="ECO:0000313" key="1">
    <source>
        <dbReference type="EMBL" id="KKL96648.1"/>
    </source>
</evidence>
<proteinExistence type="predicted"/>
<protein>
    <submittedName>
        <fullName evidence="1">Uncharacterized protein</fullName>
    </submittedName>
</protein>